<proteinExistence type="predicted"/>
<dbReference type="Proteomes" id="UP001147731">
    <property type="component" value="Segment"/>
</dbReference>
<dbReference type="GO" id="GO:0019028">
    <property type="term" value="C:viral capsid"/>
    <property type="evidence" value="ECO:0007669"/>
    <property type="project" value="UniProtKB-KW"/>
</dbReference>
<keyword evidence="5" id="KW-0426">Late protein</keyword>
<organism evidence="7 8">
    <name type="scientific">Colobine gammaherpesvirus 1</name>
    <dbReference type="NCBI Taxonomy" id="2597325"/>
    <lineage>
        <taxon>Viruses</taxon>
        <taxon>Duplodnaviria</taxon>
        <taxon>Heunggongvirae</taxon>
        <taxon>Peploviricota</taxon>
        <taxon>Herviviricetes</taxon>
        <taxon>Herpesvirales</taxon>
        <taxon>Orthoherpesviridae</taxon>
        <taxon>Gammaherpesvirinae</taxon>
        <taxon>Rhadinovirus</taxon>
        <taxon>Rhadinovirus colobinegamma1</taxon>
    </lineage>
</organism>
<dbReference type="KEGG" id="vg:80540372"/>
<keyword evidence="6" id="KW-0231">Viral genome packaging</keyword>
<dbReference type="EMBL" id="MH932584">
    <property type="protein sequence ID" value="QDQ69240.1"/>
    <property type="molecule type" value="Genomic_DNA"/>
</dbReference>
<dbReference type="RefSeq" id="YP_010801660.1">
    <property type="nucleotide sequence ID" value="NC_076967.1"/>
</dbReference>
<keyword evidence="3" id="KW-1188">Viral release from host cell</keyword>
<evidence type="ECO:0000313" key="8">
    <source>
        <dbReference type="Proteomes" id="UP001147731"/>
    </source>
</evidence>
<sequence length="453" mass="49784">MDAHALNERYLGPAHPRLIHVFLPRSLLARYFALLDDTSLFIVNTRFAESPNASQRVTVIGRQVSHSFDTDGPPRIGLALSLPLFAHDGSLHAFDTAVLRIRTADAGCDVTIRFLYLSLLSGLVSKPVVGHPQTEPIQLPPGGASKGPLADLEHLVCGHRPGSSGTRLIDSPLEVLAGLLRPRTSRDCESHHLALEAPGTVRGECRPSPPPTEVRPRVSLVGLPWRPVEITGAVKYTAVRHLFSGYTYYVCSYGSSSPREITVLNSPVIFPDPTVADPIGLVLTDDLFLLRKQEYFVDSLEAECRRKNYTLKQRLPVAIPRDPVTVDVIKDYFVEACLVLRQLTSETVAWIRAVLRQPPLRRTIWLDVLCLWETGPHRLGVALPDALEADGAPNWIAVMAHGAVKRTLEGELSACVLVNSELRAWLVLPGGVVIKGQYGATTEDLALVRTRYV</sequence>
<evidence type="ECO:0000256" key="4">
    <source>
        <dbReference type="ARBA" id="ARBA00022844"/>
    </source>
</evidence>
<evidence type="ECO:0000256" key="6">
    <source>
        <dbReference type="ARBA" id="ARBA00023219"/>
    </source>
</evidence>
<evidence type="ECO:0000256" key="2">
    <source>
        <dbReference type="ARBA" id="ARBA00022562"/>
    </source>
</evidence>
<dbReference type="InterPro" id="IPR007640">
    <property type="entry name" value="UL17-like"/>
</dbReference>
<evidence type="ECO:0000256" key="5">
    <source>
        <dbReference type="ARBA" id="ARBA00022921"/>
    </source>
</evidence>
<protein>
    <submittedName>
        <fullName evidence="7">DNA packaging tegument UL17</fullName>
    </submittedName>
</protein>
<dbReference type="Pfam" id="PF04559">
    <property type="entry name" value="Herpes_UL17"/>
    <property type="match status" value="1"/>
</dbReference>
<name>A0A5B8G5D6_9GAMA</name>
<evidence type="ECO:0000313" key="7">
    <source>
        <dbReference type="EMBL" id="QDQ69240.1"/>
    </source>
</evidence>
<accession>A0A5B8G5D6</accession>
<reference evidence="7" key="1">
    <citation type="journal article" date="2019" name="Emerg. Infect. Dis.">
        <title>Novel Virus Related to Kaposi's Sarcoma-Associated Herpesvirus from Colobus Monkey.</title>
        <authorList>
            <person name="Dhingra A."/>
            <person name="Ganzenmueller T."/>
            <person name="Hage E."/>
            <person name="Suarez N.M."/>
            <person name="Matz-Rensing K."/>
            <person name="Widmer D."/>
            <person name="Pohlmann S."/>
            <person name="Davison A.J."/>
            <person name="Schulz T.F."/>
            <person name="Kaul A."/>
        </authorList>
    </citation>
    <scope>NUCLEOTIDE SEQUENCE</scope>
    <source>
        <strain evidence="7">Hannover</strain>
    </source>
</reference>
<evidence type="ECO:0000256" key="3">
    <source>
        <dbReference type="ARBA" id="ARBA00022612"/>
    </source>
</evidence>
<keyword evidence="8" id="KW-1185">Reference proteome</keyword>
<keyword evidence="4" id="KW-0946">Virion</keyword>
<dbReference type="GO" id="GO:0051276">
    <property type="term" value="P:chromosome organization"/>
    <property type="evidence" value="ECO:0007669"/>
    <property type="project" value="InterPro"/>
</dbReference>
<evidence type="ECO:0000256" key="1">
    <source>
        <dbReference type="ARBA" id="ARBA00022561"/>
    </source>
</evidence>
<keyword evidence="1" id="KW-0167">Capsid protein</keyword>
<dbReference type="GeneID" id="80540372"/>
<keyword evidence="2" id="KW-1048">Host nucleus</keyword>
<gene>
    <name evidence="7" type="primary">ORF32</name>
</gene>